<keyword evidence="2" id="KW-1185">Reference proteome</keyword>
<dbReference type="InterPro" id="IPR047324">
    <property type="entry name" value="LbH_gamma_CA-like"/>
</dbReference>
<dbReference type="GO" id="GO:0016740">
    <property type="term" value="F:transferase activity"/>
    <property type="evidence" value="ECO:0007669"/>
    <property type="project" value="UniProtKB-KW"/>
</dbReference>
<sequence length="172" mass="17396">MPLFEFEGSAPMVEAGAWLAPTATLVGDVTVRAGASIWYGAVLRADLGPIVVGAGANIQDNSVLHTDGTLTTVGPGATVGHACVVHACTIGTEALIGNAATVQDGAVVGDRAMVAAGAVVLPGGEVPPETLAVGVPAKIRGPLTESAREWVRGNPAAYQELARRHSEAVREL</sequence>
<proteinExistence type="predicted"/>
<evidence type="ECO:0000313" key="2">
    <source>
        <dbReference type="Proteomes" id="UP000523007"/>
    </source>
</evidence>
<dbReference type="InterPro" id="IPR050484">
    <property type="entry name" value="Transf_Hexapept/Carb_Anhydrase"/>
</dbReference>
<dbReference type="SUPFAM" id="SSF51161">
    <property type="entry name" value="Trimeric LpxA-like enzymes"/>
    <property type="match status" value="1"/>
</dbReference>
<name>A0A7W7W3U3_9ACTN</name>
<organism evidence="1 2">
    <name type="scientific">Lipingzhangella halophila</name>
    <dbReference type="NCBI Taxonomy" id="1783352"/>
    <lineage>
        <taxon>Bacteria</taxon>
        <taxon>Bacillati</taxon>
        <taxon>Actinomycetota</taxon>
        <taxon>Actinomycetes</taxon>
        <taxon>Streptosporangiales</taxon>
        <taxon>Nocardiopsidaceae</taxon>
        <taxon>Lipingzhangella</taxon>
    </lineage>
</organism>
<accession>A0A7W7W3U3</accession>
<dbReference type="PANTHER" id="PTHR13061">
    <property type="entry name" value="DYNACTIN SUBUNIT P25"/>
    <property type="match status" value="1"/>
</dbReference>
<dbReference type="Gene3D" id="2.160.10.10">
    <property type="entry name" value="Hexapeptide repeat proteins"/>
    <property type="match status" value="1"/>
</dbReference>
<dbReference type="PANTHER" id="PTHR13061:SF29">
    <property type="entry name" value="GAMMA CARBONIC ANHYDRASE-LIKE 1, MITOCHONDRIAL-RELATED"/>
    <property type="match status" value="1"/>
</dbReference>
<dbReference type="InterPro" id="IPR011004">
    <property type="entry name" value="Trimer_LpxA-like_sf"/>
</dbReference>
<keyword evidence="1" id="KW-0808">Transferase</keyword>
<comment type="caution">
    <text evidence="1">The sequence shown here is derived from an EMBL/GenBank/DDBJ whole genome shotgun (WGS) entry which is preliminary data.</text>
</comment>
<evidence type="ECO:0000313" key="1">
    <source>
        <dbReference type="EMBL" id="MBB4933136.1"/>
    </source>
</evidence>
<reference evidence="1 2" key="1">
    <citation type="submission" date="2020-08" db="EMBL/GenBank/DDBJ databases">
        <title>Sequencing the genomes of 1000 actinobacteria strains.</title>
        <authorList>
            <person name="Klenk H.-P."/>
        </authorList>
    </citation>
    <scope>NUCLEOTIDE SEQUENCE [LARGE SCALE GENOMIC DNA]</scope>
    <source>
        <strain evidence="1 2">DSM 102030</strain>
    </source>
</reference>
<dbReference type="AlphaFoldDB" id="A0A7W7W3U3"/>
<dbReference type="EMBL" id="JACHJT010000001">
    <property type="protein sequence ID" value="MBB4933136.1"/>
    <property type="molecule type" value="Genomic_DNA"/>
</dbReference>
<dbReference type="Proteomes" id="UP000523007">
    <property type="component" value="Unassembled WGS sequence"/>
</dbReference>
<gene>
    <name evidence="1" type="ORF">F4561_003956</name>
</gene>
<dbReference type="CDD" id="cd04645">
    <property type="entry name" value="LbH_gamma_CA_like"/>
    <property type="match status" value="1"/>
</dbReference>
<protein>
    <submittedName>
        <fullName evidence="1">Carbonic anhydrase/acetyltransferase-like protein (Isoleucine patch superfamily)</fullName>
    </submittedName>
</protein>
<dbReference type="RefSeq" id="WP_184580797.1">
    <property type="nucleotide sequence ID" value="NZ_JACHJT010000001.1"/>
</dbReference>